<evidence type="ECO:0000256" key="6">
    <source>
        <dbReference type="SAM" id="Phobius"/>
    </source>
</evidence>
<keyword evidence="9" id="KW-0675">Receptor</keyword>
<feature type="domain" description="EXS" evidence="7">
    <location>
        <begin position="431"/>
        <end position="630"/>
    </location>
</feature>
<evidence type="ECO:0000256" key="1">
    <source>
        <dbReference type="ARBA" id="ARBA00004141"/>
    </source>
</evidence>
<dbReference type="PROSITE" id="PS51380">
    <property type="entry name" value="EXS"/>
    <property type="match status" value="1"/>
</dbReference>
<proteinExistence type="inferred from homology"/>
<comment type="similarity">
    <text evidence="2">Belongs to the SYG1 (TC 2.A.94) family.</text>
</comment>
<dbReference type="AlphaFoldDB" id="A0A9W9ZA50"/>
<keyword evidence="10" id="KW-1185">Reference proteome</keyword>
<dbReference type="PANTHER" id="PTHR10783">
    <property type="entry name" value="XENOTROPIC AND POLYTROPIC RETROVIRUS RECEPTOR 1-RELATED"/>
    <property type="match status" value="1"/>
</dbReference>
<keyword evidence="5 6" id="KW-0472">Membrane</keyword>
<dbReference type="GO" id="GO:0016036">
    <property type="term" value="P:cellular response to phosphate starvation"/>
    <property type="evidence" value="ECO:0007669"/>
    <property type="project" value="TreeGrafter"/>
</dbReference>
<comment type="caution">
    <text evidence="9">The sequence shown here is derived from an EMBL/GenBank/DDBJ whole genome shotgun (WGS) entry which is preliminary data.</text>
</comment>
<feature type="transmembrane region" description="Helical" evidence="6">
    <location>
        <begin position="350"/>
        <end position="371"/>
    </location>
</feature>
<keyword evidence="4 6" id="KW-1133">Transmembrane helix</keyword>
<gene>
    <name evidence="9" type="primary">XPR1_2</name>
    <name evidence="9" type="ORF">OS493_026395</name>
</gene>
<reference evidence="9" key="1">
    <citation type="submission" date="2023-01" db="EMBL/GenBank/DDBJ databases">
        <title>Genome assembly of the deep-sea coral Lophelia pertusa.</title>
        <authorList>
            <person name="Herrera S."/>
            <person name="Cordes E."/>
        </authorList>
    </citation>
    <scope>NUCLEOTIDE SEQUENCE</scope>
    <source>
        <strain evidence="9">USNM1676648</strain>
        <tissue evidence="9">Polyp</tissue>
    </source>
</reference>
<evidence type="ECO:0000256" key="3">
    <source>
        <dbReference type="ARBA" id="ARBA00022692"/>
    </source>
</evidence>
<dbReference type="GO" id="GO:0000822">
    <property type="term" value="F:inositol hexakisphosphate binding"/>
    <property type="evidence" value="ECO:0007669"/>
    <property type="project" value="TreeGrafter"/>
</dbReference>
<dbReference type="InterPro" id="IPR004331">
    <property type="entry name" value="SPX_dom"/>
</dbReference>
<feature type="transmembrane region" description="Helical" evidence="6">
    <location>
        <begin position="466"/>
        <end position="487"/>
    </location>
</feature>
<evidence type="ECO:0000256" key="4">
    <source>
        <dbReference type="ARBA" id="ARBA00022989"/>
    </source>
</evidence>
<name>A0A9W9ZA50_9CNID</name>
<evidence type="ECO:0000256" key="5">
    <source>
        <dbReference type="ARBA" id="ARBA00023136"/>
    </source>
</evidence>
<feature type="transmembrane region" description="Helical" evidence="6">
    <location>
        <begin position="272"/>
        <end position="293"/>
    </location>
</feature>
<evidence type="ECO:0000259" key="8">
    <source>
        <dbReference type="PROSITE" id="PS51382"/>
    </source>
</evidence>
<sequence length="688" mass="79985">MKFTEHLGAHLTPEWRSQYIRYEELKEVLYGGLEKMPRKDENPDSVVQSYFSKFEEQWFSYCSEELEKINTFFSEKIAEAGRKFTTLKNELHVAGSLKVGPSLSTLATSKKVTLAPEPSNKVKVKTKKKVNHLKFAFGEFYLSLVLLQNYQQLNFTGFRKILKKHDKLFETPNGAQYRQEQVETADFFINKHVDELILDTEDLYITELEQGNRSRAMNRLRVPPLAEELRHGNWVSCRVGFLAGIFIMLVSIAAVTAFFTDHSGEFEIAIRIYRGIFLFVLVTFLLAVNTWGWRKAGVNHVLIFELDPRDHLSYQHLLEVALLLGVLWAISLVVFMFCHMIGIESYTPNLVLVSFLFLFTVNPFKICYYKARFWLLRVLFRIFTAPFQHVGFADFWLADQLNSLAVALLDLQFIVCFYAHDWHMTNPSEMICDGTLYGIRPVVACLPAWFRFAQCLRRYKDTRQAFPHLVNAGKYSTAFFVVAFATLAKSDSVQRDRFFMLWIIAAIISTCYTLTWDIKMDWGLLDKNAGENKFLREETVYRSKAFYYFAMVEDLIFRLLWTLTVSVGELEIFHSEILKLILSICEVFRRFIWNFFRLENEHLNNCGHFRAVRDISVVPMETNDQAYLDQMMDDMEGLALTKRRGVQRKRKSSSVVVKSLRKMSSKSEGVAVNRDTAVVLENETETTL</sequence>
<evidence type="ECO:0000313" key="10">
    <source>
        <dbReference type="Proteomes" id="UP001163046"/>
    </source>
</evidence>
<dbReference type="PANTHER" id="PTHR10783:SF103">
    <property type="entry name" value="SOLUTE CARRIER FAMILY 53 MEMBER 1"/>
    <property type="match status" value="1"/>
</dbReference>
<protein>
    <submittedName>
        <fullName evidence="9">Xenotropic and polytropic retrovirus receptor 1</fullName>
    </submittedName>
</protein>
<evidence type="ECO:0000256" key="2">
    <source>
        <dbReference type="ARBA" id="ARBA00009665"/>
    </source>
</evidence>
<evidence type="ECO:0000313" key="9">
    <source>
        <dbReference type="EMBL" id="KAJ7377827.1"/>
    </source>
</evidence>
<evidence type="ECO:0000259" key="7">
    <source>
        <dbReference type="PROSITE" id="PS51380"/>
    </source>
</evidence>
<accession>A0A9W9ZA50</accession>
<dbReference type="GO" id="GO:0006817">
    <property type="term" value="P:phosphate ion transport"/>
    <property type="evidence" value="ECO:0007669"/>
    <property type="project" value="TreeGrafter"/>
</dbReference>
<feature type="domain" description="SPX" evidence="8">
    <location>
        <begin position="1"/>
        <end position="179"/>
    </location>
</feature>
<dbReference type="CDD" id="cd14477">
    <property type="entry name" value="SPX_XPR1_like"/>
    <property type="match status" value="1"/>
</dbReference>
<feature type="transmembrane region" description="Helical" evidence="6">
    <location>
        <begin position="239"/>
        <end position="260"/>
    </location>
</feature>
<keyword evidence="3 6" id="KW-0812">Transmembrane</keyword>
<dbReference type="Proteomes" id="UP001163046">
    <property type="component" value="Unassembled WGS sequence"/>
</dbReference>
<comment type="subcellular location">
    <subcellularLocation>
        <location evidence="1">Membrane</location>
        <topology evidence="1">Multi-pass membrane protein</topology>
    </subcellularLocation>
</comment>
<dbReference type="Pfam" id="PF03105">
    <property type="entry name" value="SPX"/>
    <property type="match status" value="1"/>
</dbReference>
<dbReference type="Pfam" id="PF03124">
    <property type="entry name" value="EXS"/>
    <property type="match status" value="1"/>
</dbReference>
<feature type="transmembrane region" description="Helical" evidence="6">
    <location>
        <begin position="499"/>
        <end position="518"/>
    </location>
</feature>
<dbReference type="GO" id="GO:0005794">
    <property type="term" value="C:Golgi apparatus"/>
    <property type="evidence" value="ECO:0007669"/>
    <property type="project" value="TreeGrafter"/>
</dbReference>
<dbReference type="PROSITE" id="PS51382">
    <property type="entry name" value="SPX"/>
    <property type="match status" value="1"/>
</dbReference>
<feature type="transmembrane region" description="Helical" evidence="6">
    <location>
        <begin position="313"/>
        <end position="338"/>
    </location>
</feature>
<organism evidence="9 10">
    <name type="scientific">Desmophyllum pertusum</name>
    <dbReference type="NCBI Taxonomy" id="174260"/>
    <lineage>
        <taxon>Eukaryota</taxon>
        <taxon>Metazoa</taxon>
        <taxon>Cnidaria</taxon>
        <taxon>Anthozoa</taxon>
        <taxon>Hexacorallia</taxon>
        <taxon>Scleractinia</taxon>
        <taxon>Caryophylliina</taxon>
        <taxon>Caryophylliidae</taxon>
        <taxon>Desmophyllum</taxon>
    </lineage>
</organism>
<dbReference type="GO" id="GO:0005886">
    <property type="term" value="C:plasma membrane"/>
    <property type="evidence" value="ECO:0007669"/>
    <property type="project" value="TreeGrafter"/>
</dbReference>
<dbReference type="OrthoDB" id="9970435at2759"/>
<dbReference type="EMBL" id="MU826372">
    <property type="protein sequence ID" value="KAJ7377827.1"/>
    <property type="molecule type" value="Genomic_DNA"/>
</dbReference>
<dbReference type="InterPro" id="IPR004342">
    <property type="entry name" value="EXS_C"/>
</dbReference>